<dbReference type="InterPro" id="IPR004733">
    <property type="entry name" value="PurM_cligase"/>
</dbReference>
<evidence type="ECO:0000256" key="10">
    <source>
        <dbReference type="ARBA" id="ARBA00033093"/>
    </source>
</evidence>
<evidence type="ECO:0000256" key="2">
    <source>
        <dbReference type="ARBA" id="ARBA00010280"/>
    </source>
</evidence>
<keyword evidence="12" id="KW-0963">Cytoplasm</keyword>
<keyword evidence="12" id="KW-0658">Purine biosynthesis</keyword>
<accession>A0A357VNU6</accession>
<evidence type="ECO:0000256" key="7">
    <source>
        <dbReference type="ARBA" id="ARBA00022840"/>
    </source>
</evidence>
<feature type="domain" description="PurM-like C-terminal" evidence="14">
    <location>
        <begin position="171"/>
        <end position="334"/>
    </location>
</feature>
<dbReference type="PANTHER" id="PTHR10520">
    <property type="entry name" value="TRIFUNCTIONAL PURINE BIOSYNTHETIC PROTEIN ADENOSINE-3-RELATED"/>
    <property type="match status" value="1"/>
</dbReference>
<comment type="catalytic activity">
    <reaction evidence="11 12">
        <text>2-formamido-N(1)-(5-O-phospho-beta-D-ribosyl)acetamidine + ATP = 5-amino-1-(5-phospho-beta-D-ribosyl)imidazole + ADP + phosphate + H(+)</text>
        <dbReference type="Rhea" id="RHEA:23032"/>
        <dbReference type="ChEBI" id="CHEBI:15378"/>
        <dbReference type="ChEBI" id="CHEBI:30616"/>
        <dbReference type="ChEBI" id="CHEBI:43474"/>
        <dbReference type="ChEBI" id="CHEBI:137981"/>
        <dbReference type="ChEBI" id="CHEBI:147287"/>
        <dbReference type="ChEBI" id="CHEBI:456216"/>
        <dbReference type="EC" id="6.3.3.1"/>
    </reaction>
</comment>
<name>A0A357VNU6_9THEO</name>
<dbReference type="SUPFAM" id="SSF56042">
    <property type="entry name" value="PurM C-terminal domain-like"/>
    <property type="match status" value="1"/>
</dbReference>
<dbReference type="GO" id="GO:0004641">
    <property type="term" value="F:phosphoribosylformylglycinamidine cyclo-ligase activity"/>
    <property type="evidence" value="ECO:0007669"/>
    <property type="project" value="UniProtKB-UniRule"/>
</dbReference>
<organism evidence="15 16">
    <name type="scientific">Caldanaerobacter subterraneus</name>
    <dbReference type="NCBI Taxonomy" id="911092"/>
    <lineage>
        <taxon>Bacteria</taxon>
        <taxon>Bacillati</taxon>
        <taxon>Bacillota</taxon>
        <taxon>Clostridia</taxon>
        <taxon>Thermoanaerobacterales</taxon>
        <taxon>Thermoanaerobacteraceae</taxon>
        <taxon>Caldanaerobacter</taxon>
    </lineage>
</organism>
<dbReference type="FunFam" id="3.90.650.10:FF:000001">
    <property type="entry name" value="Phosphoribosylformylglycinamidine cyclo-ligase"/>
    <property type="match status" value="1"/>
</dbReference>
<dbReference type="EMBL" id="DOLB01000146">
    <property type="protein sequence ID" value="HBT50064.1"/>
    <property type="molecule type" value="Genomic_DNA"/>
</dbReference>
<reference evidence="15 16" key="1">
    <citation type="journal article" date="2018" name="Nat. Biotechnol.">
        <title>A standardized bacterial taxonomy based on genome phylogeny substantially revises the tree of life.</title>
        <authorList>
            <person name="Parks D.H."/>
            <person name="Chuvochina M."/>
            <person name="Waite D.W."/>
            <person name="Rinke C."/>
            <person name="Skarshewski A."/>
            <person name="Chaumeil P.A."/>
            <person name="Hugenholtz P."/>
        </authorList>
    </citation>
    <scope>NUCLEOTIDE SEQUENCE [LARGE SCALE GENOMIC DNA]</scope>
    <source>
        <strain evidence="15">UBA12544</strain>
    </source>
</reference>
<dbReference type="UniPathway" id="UPA00074">
    <property type="reaction ID" value="UER00129"/>
</dbReference>
<evidence type="ECO:0000256" key="9">
    <source>
        <dbReference type="ARBA" id="ARBA00032931"/>
    </source>
</evidence>
<dbReference type="GO" id="GO:0004637">
    <property type="term" value="F:phosphoribosylamine-glycine ligase activity"/>
    <property type="evidence" value="ECO:0007669"/>
    <property type="project" value="TreeGrafter"/>
</dbReference>
<comment type="pathway">
    <text evidence="1 12">Purine metabolism; IMP biosynthesis via de novo pathway; 5-amino-1-(5-phospho-D-ribosyl)imidazole from N(2)-formyl-N(1)-(5-phospho-D-ribosyl)glycinamide: step 2/2.</text>
</comment>
<sequence length="336" mass="36645">MKYKDAGVNIDEGNKFVKMIKPFAEKTIKEGVLEGIGGFAALYEIKNYKNPVLVSSTDGVGTKLKIAFMMDKHDTVGIDLVAMCVNDVIVVGAKPLFFLDYFATGKLESKKAIQVIKGVAEGCEIAGCALIGGETAELPGFYKEGEYDLAGFCVGIVEKEEIIDTSSMVIGDVVIGLSSSGLHSNGYSLVRKVFFEKNNFSIEDYVPDIGKTLGEVLLTPTKIYVKSVEVLKGLKIKGMAHITGGGFIENIPRILRKGVSARIYKGSWEVPIIFDMIKRLGEIEEKEMYRTFNMGIGMVVIIDKEEVEKALKRLKEVGETAFVIGEIVEGEGGVIL</sequence>
<evidence type="ECO:0000256" key="1">
    <source>
        <dbReference type="ARBA" id="ARBA00004686"/>
    </source>
</evidence>
<dbReference type="Pfam" id="PF02769">
    <property type="entry name" value="AIRS_C"/>
    <property type="match status" value="1"/>
</dbReference>
<evidence type="ECO:0000259" key="14">
    <source>
        <dbReference type="Pfam" id="PF02769"/>
    </source>
</evidence>
<comment type="similarity">
    <text evidence="2 12">Belongs to the AIR synthase family.</text>
</comment>
<dbReference type="EC" id="6.3.3.1" evidence="3 12"/>
<proteinExistence type="inferred from homology"/>
<dbReference type="GO" id="GO:0046084">
    <property type="term" value="P:adenine biosynthetic process"/>
    <property type="evidence" value="ECO:0007669"/>
    <property type="project" value="TreeGrafter"/>
</dbReference>
<evidence type="ECO:0000313" key="16">
    <source>
        <dbReference type="Proteomes" id="UP000264445"/>
    </source>
</evidence>
<protein>
    <recommendedName>
        <fullName evidence="4 12">Phosphoribosylformylglycinamidine cyclo-ligase</fullName>
        <ecNumber evidence="3 12">6.3.3.1</ecNumber>
    </recommendedName>
    <alternativeName>
        <fullName evidence="9 12">AIR synthase</fullName>
    </alternativeName>
    <alternativeName>
        <fullName evidence="10 12">AIRS</fullName>
    </alternativeName>
    <alternativeName>
        <fullName evidence="8 12">Phosphoribosyl-aminoimidazole synthetase</fullName>
    </alternativeName>
</protein>
<dbReference type="HAMAP" id="MF_00741">
    <property type="entry name" value="AIRS"/>
    <property type="match status" value="1"/>
</dbReference>
<gene>
    <name evidence="12" type="primary">purM</name>
    <name evidence="15" type="ORF">DEA61_09795</name>
</gene>
<dbReference type="NCBIfam" id="TIGR00878">
    <property type="entry name" value="purM"/>
    <property type="match status" value="1"/>
</dbReference>
<dbReference type="GO" id="GO:0005524">
    <property type="term" value="F:ATP binding"/>
    <property type="evidence" value="ECO:0007669"/>
    <property type="project" value="UniProtKB-KW"/>
</dbReference>
<dbReference type="AlphaFoldDB" id="A0A357VNU6"/>
<dbReference type="InterPro" id="IPR036921">
    <property type="entry name" value="PurM-like_N_sf"/>
</dbReference>
<evidence type="ECO:0000256" key="3">
    <source>
        <dbReference type="ARBA" id="ARBA00013047"/>
    </source>
</evidence>
<evidence type="ECO:0000256" key="5">
    <source>
        <dbReference type="ARBA" id="ARBA00022598"/>
    </source>
</evidence>
<keyword evidence="5 12" id="KW-0436">Ligase</keyword>
<dbReference type="SUPFAM" id="SSF55326">
    <property type="entry name" value="PurM N-terminal domain-like"/>
    <property type="match status" value="1"/>
</dbReference>
<dbReference type="Gene3D" id="3.30.1330.10">
    <property type="entry name" value="PurM-like, N-terminal domain"/>
    <property type="match status" value="1"/>
</dbReference>
<evidence type="ECO:0000256" key="6">
    <source>
        <dbReference type="ARBA" id="ARBA00022741"/>
    </source>
</evidence>
<dbReference type="Proteomes" id="UP000264445">
    <property type="component" value="Unassembled WGS sequence"/>
</dbReference>
<keyword evidence="7 12" id="KW-0067">ATP-binding</keyword>
<evidence type="ECO:0000256" key="12">
    <source>
        <dbReference type="HAMAP-Rule" id="MF_00741"/>
    </source>
</evidence>
<comment type="caution">
    <text evidence="15">The sequence shown here is derived from an EMBL/GenBank/DDBJ whole genome shotgun (WGS) entry which is preliminary data.</text>
</comment>
<dbReference type="PANTHER" id="PTHR10520:SF12">
    <property type="entry name" value="TRIFUNCTIONAL PURINE BIOSYNTHETIC PROTEIN ADENOSINE-3"/>
    <property type="match status" value="1"/>
</dbReference>
<dbReference type="GO" id="GO:0006189">
    <property type="term" value="P:'de novo' IMP biosynthetic process"/>
    <property type="evidence" value="ECO:0007669"/>
    <property type="project" value="UniProtKB-UniRule"/>
</dbReference>
<dbReference type="FunFam" id="3.30.1330.10:FF:000001">
    <property type="entry name" value="Phosphoribosylformylglycinamidine cyclo-ligase"/>
    <property type="match status" value="1"/>
</dbReference>
<dbReference type="InterPro" id="IPR010918">
    <property type="entry name" value="PurM-like_C_dom"/>
</dbReference>
<dbReference type="Gene3D" id="3.90.650.10">
    <property type="entry name" value="PurM-like C-terminal domain"/>
    <property type="match status" value="1"/>
</dbReference>
<dbReference type="CDD" id="cd02196">
    <property type="entry name" value="PurM"/>
    <property type="match status" value="1"/>
</dbReference>
<evidence type="ECO:0000256" key="4">
    <source>
        <dbReference type="ARBA" id="ARBA00020367"/>
    </source>
</evidence>
<evidence type="ECO:0000256" key="11">
    <source>
        <dbReference type="ARBA" id="ARBA00049057"/>
    </source>
</evidence>
<comment type="subcellular location">
    <subcellularLocation>
        <location evidence="12">Cytoplasm</location>
    </subcellularLocation>
</comment>
<dbReference type="InterPro" id="IPR016188">
    <property type="entry name" value="PurM-like_N"/>
</dbReference>
<keyword evidence="6 12" id="KW-0547">Nucleotide-binding</keyword>
<dbReference type="RefSeq" id="WP_278429427.1">
    <property type="nucleotide sequence ID" value="NZ_DOLB01000146.1"/>
</dbReference>
<evidence type="ECO:0000256" key="8">
    <source>
        <dbReference type="ARBA" id="ARBA00031908"/>
    </source>
</evidence>
<dbReference type="GO" id="GO:0005829">
    <property type="term" value="C:cytosol"/>
    <property type="evidence" value="ECO:0007669"/>
    <property type="project" value="TreeGrafter"/>
</dbReference>
<feature type="domain" description="PurM-like N-terminal" evidence="13">
    <location>
        <begin position="41"/>
        <end position="157"/>
    </location>
</feature>
<dbReference type="Pfam" id="PF00586">
    <property type="entry name" value="AIRS"/>
    <property type="match status" value="1"/>
</dbReference>
<dbReference type="InterPro" id="IPR036676">
    <property type="entry name" value="PurM-like_C_sf"/>
</dbReference>
<evidence type="ECO:0000313" key="15">
    <source>
        <dbReference type="EMBL" id="HBT50064.1"/>
    </source>
</evidence>
<evidence type="ECO:0000259" key="13">
    <source>
        <dbReference type="Pfam" id="PF00586"/>
    </source>
</evidence>